<organism evidence="1 2">
    <name type="scientific">Araneus ventricosus</name>
    <name type="common">Orbweaver spider</name>
    <name type="synonym">Epeira ventricosa</name>
    <dbReference type="NCBI Taxonomy" id="182803"/>
    <lineage>
        <taxon>Eukaryota</taxon>
        <taxon>Metazoa</taxon>
        <taxon>Ecdysozoa</taxon>
        <taxon>Arthropoda</taxon>
        <taxon>Chelicerata</taxon>
        <taxon>Arachnida</taxon>
        <taxon>Araneae</taxon>
        <taxon>Araneomorphae</taxon>
        <taxon>Entelegynae</taxon>
        <taxon>Araneoidea</taxon>
        <taxon>Araneidae</taxon>
        <taxon>Araneus</taxon>
    </lineage>
</organism>
<proteinExistence type="predicted"/>
<dbReference type="EMBL" id="BGPR01002732">
    <property type="protein sequence ID" value="GBM78089.1"/>
    <property type="molecule type" value="Genomic_DNA"/>
</dbReference>
<sequence length="119" mass="13536">MQISGTTYDENQTDENLRVFAELDSQIAAACGKDIDMFVPTEDDPNRLDDIVLPIPKMITDDEYSAIISTMNSKQHEFLRHVLHCFKEENSHFTIMCLVVEESENQGLLMLSKNSTPPE</sequence>
<keyword evidence="2" id="KW-1185">Reference proteome</keyword>
<dbReference type="AlphaFoldDB" id="A0A4Y2ILK1"/>
<protein>
    <submittedName>
        <fullName evidence="1">Uncharacterized protein</fullName>
    </submittedName>
</protein>
<gene>
    <name evidence="1" type="ORF">AVEN_132228_1</name>
</gene>
<accession>A0A4Y2ILK1</accession>
<comment type="caution">
    <text evidence="1">The sequence shown here is derived from an EMBL/GenBank/DDBJ whole genome shotgun (WGS) entry which is preliminary data.</text>
</comment>
<reference evidence="1 2" key="1">
    <citation type="journal article" date="2019" name="Sci. Rep.">
        <title>Orb-weaving spider Araneus ventricosus genome elucidates the spidroin gene catalogue.</title>
        <authorList>
            <person name="Kono N."/>
            <person name="Nakamura H."/>
            <person name="Ohtoshi R."/>
            <person name="Moran D.A.P."/>
            <person name="Shinohara A."/>
            <person name="Yoshida Y."/>
            <person name="Fujiwara M."/>
            <person name="Mori M."/>
            <person name="Tomita M."/>
            <person name="Arakawa K."/>
        </authorList>
    </citation>
    <scope>NUCLEOTIDE SEQUENCE [LARGE SCALE GENOMIC DNA]</scope>
</reference>
<name>A0A4Y2ILK1_ARAVE</name>
<dbReference type="OrthoDB" id="10036850at2759"/>
<evidence type="ECO:0000313" key="1">
    <source>
        <dbReference type="EMBL" id="GBM78089.1"/>
    </source>
</evidence>
<evidence type="ECO:0000313" key="2">
    <source>
        <dbReference type="Proteomes" id="UP000499080"/>
    </source>
</evidence>
<dbReference type="Proteomes" id="UP000499080">
    <property type="component" value="Unassembled WGS sequence"/>
</dbReference>